<feature type="transmembrane region" description="Helical" evidence="8">
    <location>
        <begin position="125"/>
        <end position="146"/>
    </location>
</feature>
<dbReference type="GO" id="GO:0009103">
    <property type="term" value="P:lipopolysaccharide biosynthetic process"/>
    <property type="evidence" value="ECO:0007669"/>
    <property type="project" value="UniProtKB-ARBA"/>
</dbReference>
<accession>A0A8J3R8V5</accession>
<feature type="transmembrane region" description="Helical" evidence="8">
    <location>
        <begin position="402"/>
        <end position="420"/>
    </location>
</feature>
<evidence type="ECO:0000313" key="9">
    <source>
        <dbReference type="EMBL" id="GIH70598.1"/>
    </source>
</evidence>
<keyword evidence="4" id="KW-0808">Transferase</keyword>
<evidence type="ECO:0000256" key="4">
    <source>
        <dbReference type="ARBA" id="ARBA00022679"/>
    </source>
</evidence>
<evidence type="ECO:0000256" key="6">
    <source>
        <dbReference type="ARBA" id="ARBA00022989"/>
    </source>
</evidence>
<keyword evidence="2" id="KW-1003">Cell membrane</keyword>
<organism evidence="9 10">
    <name type="scientific">Sphaerimonospora thailandensis</name>
    <dbReference type="NCBI Taxonomy" id="795644"/>
    <lineage>
        <taxon>Bacteria</taxon>
        <taxon>Bacillati</taxon>
        <taxon>Actinomycetota</taxon>
        <taxon>Actinomycetes</taxon>
        <taxon>Streptosporangiales</taxon>
        <taxon>Streptosporangiaceae</taxon>
        <taxon>Sphaerimonospora</taxon>
    </lineage>
</organism>
<evidence type="ECO:0000256" key="5">
    <source>
        <dbReference type="ARBA" id="ARBA00022692"/>
    </source>
</evidence>
<dbReference type="PANTHER" id="PTHR33908">
    <property type="entry name" value="MANNOSYLTRANSFERASE YKCB-RELATED"/>
    <property type="match status" value="1"/>
</dbReference>
<gene>
    <name evidence="9" type="ORF">Mth01_28510</name>
</gene>
<keyword evidence="10" id="KW-1185">Reference proteome</keyword>
<name>A0A8J3R8V5_9ACTN</name>
<dbReference type="PANTHER" id="PTHR33908:SF11">
    <property type="entry name" value="MEMBRANE PROTEIN"/>
    <property type="match status" value="1"/>
</dbReference>
<evidence type="ECO:0000256" key="2">
    <source>
        <dbReference type="ARBA" id="ARBA00022475"/>
    </source>
</evidence>
<evidence type="ECO:0000256" key="1">
    <source>
        <dbReference type="ARBA" id="ARBA00004651"/>
    </source>
</evidence>
<comment type="subcellular location">
    <subcellularLocation>
        <location evidence="1">Cell membrane</location>
        <topology evidence="1">Multi-pass membrane protein</topology>
    </subcellularLocation>
</comment>
<feature type="transmembrane region" description="Helical" evidence="8">
    <location>
        <begin position="152"/>
        <end position="185"/>
    </location>
</feature>
<proteinExistence type="predicted"/>
<protein>
    <recommendedName>
        <fullName evidence="11">Dolichyl-phosphate-mannose-protein mannosyltransferase</fullName>
    </recommendedName>
</protein>
<comment type="caution">
    <text evidence="9">The sequence shown here is derived from an EMBL/GenBank/DDBJ whole genome shotgun (WGS) entry which is preliminary data.</text>
</comment>
<dbReference type="EMBL" id="BOOG01000023">
    <property type="protein sequence ID" value="GIH70598.1"/>
    <property type="molecule type" value="Genomic_DNA"/>
</dbReference>
<sequence length="472" mass="50308">MVGARVRAHRAFLVVLTLGVALRAPAVLGYRPALWFWADSFAYLSSALDLQPLRSRPSGYSLFLWALSPLHSLTAVTVAQHLLGLGIAGCVYAVLRRRTALPGWGAALAATPVLLDAHQIQLEHLVMADLLFTALVVAAVTLLLWWPRPPLWAAVTALLLLGLATITRTIGLPLIVLALLALLVLFPGRARWRAALAGLAAASAVLGGYAIWFHSAHGSYGMGGSNAWLWSRTMTFADCAVMRPAKELAVLCPPPGPRMAAPAYIWDAGSPLQRAGKDRERLAGEFASLAIRSQPVDFLLTGLRDALWAFEWDRRVYPSPGPQSAYVFPETIKPFNEKIASAGRTATELTTAYQGSSGATRVVEPYAGWLRAYQQAGFVRGPVLAAILLAGLCGVIARRWAALLPLAAATALLMLPPLIAAFDHRYVVPVVPLACLAAGLALGVRRAARSAAADVQAGDGGKVRQADRAARP</sequence>
<dbReference type="Proteomes" id="UP000610966">
    <property type="component" value="Unassembled WGS sequence"/>
</dbReference>
<evidence type="ECO:0000256" key="3">
    <source>
        <dbReference type="ARBA" id="ARBA00022676"/>
    </source>
</evidence>
<dbReference type="GO" id="GO:0005886">
    <property type="term" value="C:plasma membrane"/>
    <property type="evidence" value="ECO:0007669"/>
    <property type="project" value="UniProtKB-SubCell"/>
</dbReference>
<feature type="transmembrane region" description="Helical" evidence="8">
    <location>
        <begin position="378"/>
        <end position="397"/>
    </location>
</feature>
<evidence type="ECO:0008006" key="11">
    <source>
        <dbReference type="Google" id="ProtNLM"/>
    </source>
</evidence>
<keyword evidence="5 8" id="KW-0812">Transmembrane</keyword>
<keyword evidence="3" id="KW-0328">Glycosyltransferase</keyword>
<reference evidence="9" key="1">
    <citation type="submission" date="2021-01" db="EMBL/GenBank/DDBJ databases">
        <title>Whole genome shotgun sequence of Sphaerimonospora thailandensis NBRC 107569.</title>
        <authorList>
            <person name="Komaki H."/>
            <person name="Tamura T."/>
        </authorList>
    </citation>
    <scope>NUCLEOTIDE SEQUENCE</scope>
    <source>
        <strain evidence="9">NBRC 107569</strain>
    </source>
</reference>
<feature type="transmembrane region" description="Helical" evidence="8">
    <location>
        <begin position="426"/>
        <end position="444"/>
    </location>
</feature>
<dbReference type="AlphaFoldDB" id="A0A8J3R8V5"/>
<dbReference type="GO" id="GO:0016763">
    <property type="term" value="F:pentosyltransferase activity"/>
    <property type="evidence" value="ECO:0007669"/>
    <property type="project" value="TreeGrafter"/>
</dbReference>
<feature type="transmembrane region" description="Helical" evidence="8">
    <location>
        <begin position="62"/>
        <end position="95"/>
    </location>
</feature>
<evidence type="ECO:0000313" key="10">
    <source>
        <dbReference type="Proteomes" id="UP000610966"/>
    </source>
</evidence>
<dbReference type="InterPro" id="IPR050297">
    <property type="entry name" value="LipidA_mod_glycosyltrf_83"/>
</dbReference>
<keyword evidence="6 8" id="KW-1133">Transmembrane helix</keyword>
<feature type="transmembrane region" description="Helical" evidence="8">
    <location>
        <begin position="192"/>
        <end position="212"/>
    </location>
</feature>
<evidence type="ECO:0000256" key="8">
    <source>
        <dbReference type="SAM" id="Phobius"/>
    </source>
</evidence>
<keyword evidence="7 8" id="KW-0472">Membrane</keyword>
<evidence type="ECO:0000256" key="7">
    <source>
        <dbReference type="ARBA" id="ARBA00023136"/>
    </source>
</evidence>